<dbReference type="Gene3D" id="3.40.50.2020">
    <property type="match status" value="1"/>
</dbReference>
<evidence type="ECO:0008006" key="2">
    <source>
        <dbReference type="Google" id="ProtNLM"/>
    </source>
</evidence>
<dbReference type="InterPro" id="IPR029057">
    <property type="entry name" value="PRTase-like"/>
</dbReference>
<proteinExistence type="predicted"/>
<dbReference type="SUPFAM" id="SSF53271">
    <property type="entry name" value="PRTase-like"/>
    <property type="match status" value="1"/>
</dbReference>
<organism evidence="1">
    <name type="scientific">uncultured Caudovirales phage</name>
    <dbReference type="NCBI Taxonomy" id="2100421"/>
    <lineage>
        <taxon>Viruses</taxon>
        <taxon>Duplodnaviria</taxon>
        <taxon>Heunggongvirae</taxon>
        <taxon>Uroviricota</taxon>
        <taxon>Caudoviricetes</taxon>
        <taxon>Peduoviridae</taxon>
        <taxon>Maltschvirus</taxon>
        <taxon>Maltschvirus maltsch</taxon>
    </lineage>
</organism>
<reference evidence="1" key="1">
    <citation type="submission" date="2020-04" db="EMBL/GenBank/DDBJ databases">
        <authorList>
            <person name="Chiriac C."/>
            <person name="Salcher M."/>
            <person name="Ghai R."/>
            <person name="Kavagutti S V."/>
        </authorList>
    </citation>
    <scope>NUCLEOTIDE SEQUENCE</scope>
</reference>
<evidence type="ECO:0000313" key="1">
    <source>
        <dbReference type="EMBL" id="CAB4147129.1"/>
    </source>
</evidence>
<accession>A0A6J5MU86</accession>
<gene>
    <name evidence="1" type="ORF">UFOVP510_14</name>
</gene>
<sequence>MTPLALTWSEVDRVVRDFVCLYRQAPLSMRAEGVYGEARGGLIPAVMLSHYLQIPLLKERPASGVYLWVDDIVDSGETVEIAVATEKAISIKWAICQKARSRVHVNHGIFIDNDKWVIFPWEDPEQANQDFLNYHAKHL</sequence>
<protein>
    <recommendedName>
        <fullName evidence="2">Phosphoribosyltransferase-like</fullName>
    </recommendedName>
</protein>
<dbReference type="EMBL" id="LR796493">
    <property type="protein sequence ID" value="CAB4147129.1"/>
    <property type="molecule type" value="Genomic_DNA"/>
</dbReference>
<name>A0A6J5MU86_9CAUD</name>